<sequence length="90" mass="9732">MAKERKKAAALKYELGYTAPVVTAVGVGKIADNIVKKASESEVPVVYNKELTDLLLNVDVGSSIPYEIYDVVAEVIAYVMEVDSGLKKGR</sequence>
<dbReference type="RefSeq" id="WP_077832329.1">
    <property type="nucleotide sequence ID" value="NZ_CP096983.1"/>
</dbReference>
<dbReference type="Pfam" id="PF01312">
    <property type="entry name" value="Bac_export_2"/>
    <property type="match status" value="1"/>
</dbReference>
<reference evidence="1 2" key="1">
    <citation type="submission" date="2022-04" db="EMBL/GenBank/DDBJ databases">
        <title>Genome sequence of C. roseum typestrain.</title>
        <authorList>
            <person name="Poehlein A."/>
            <person name="Schoch T."/>
            <person name="Duerre P."/>
            <person name="Daniel R."/>
        </authorList>
    </citation>
    <scope>NUCLEOTIDE SEQUENCE [LARGE SCALE GENOMIC DNA]</scope>
    <source>
        <strain evidence="1 2">DSM 7320</strain>
    </source>
</reference>
<dbReference type="KEGG" id="crw:CROST_011170"/>
<dbReference type="SUPFAM" id="SSF160544">
    <property type="entry name" value="EscU C-terminal domain-like"/>
    <property type="match status" value="1"/>
</dbReference>
<dbReference type="EMBL" id="CP096983">
    <property type="protein sequence ID" value="URZ10409.1"/>
    <property type="molecule type" value="Genomic_DNA"/>
</dbReference>
<dbReference type="InterPro" id="IPR006135">
    <property type="entry name" value="T3SS_substrate_exporter"/>
</dbReference>
<dbReference type="InterPro" id="IPR029025">
    <property type="entry name" value="T3SS_substrate_exporter_C"/>
</dbReference>
<accession>A0A1S8MG15</accession>
<dbReference type="Gene3D" id="3.40.1690.10">
    <property type="entry name" value="secretion proteins EscU"/>
    <property type="match status" value="1"/>
</dbReference>
<dbReference type="GO" id="GO:0009306">
    <property type="term" value="P:protein secretion"/>
    <property type="evidence" value="ECO:0007669"/>
    <property type="project" value="InterPro"/>
</dbReference>
<dbReference type="GO" id="GO:0005886">
    <property type="term" value="C:plasma membrane"/>
    <property type="evidence" value="ECO:0007669"/>
    <property type="project" value="TreeGrafter"/>
</dbReference>
<evidence type="ECO:0000313" key="1">
    <source>
        <dbReference type="EMBL" id="URZ10409.1"/>
    </source>
</evidence>
<proteinExistence type="predicted"/>
<dbReference type="PANTHER" id="PTHR30531:SF12">
    <property type="entry name" value="FLAGELLAR BIOSYNTHETIC PROTEIN FLHB"/>
    <property type="match status" value="1"/>
</dbReference>
<evidence type="ECO:0000313" key="2">
    <source>
        <dbReference type="Proteomes" id="UP000190951"/>
    </source>
</evidence>
<dbReference type="PANTHER" id="PTHR30531">
    <property type="entry name" value="FLAGELLAR BIOSYNTHETIC PROTEIN FLHB"/>
    <property type="match status" value="1"/>
</dbReference>
<protein>
    <submittedName>
        <fullName evidence="1">Uncharacterized protein</fullName>
    </submittedName>
</protein>
<dbReference type="STRING" id="84029.CROST_31330"/>
<dbReference type="Proteomes" id="UP000190951">
    <property type="component" value="Chromosome"/>
</dbReference>
<keyword evidence="2" id="KW-1185">Reference proteome</keyword>
<gene>
    <name evidence="1" type="ORF">CROST_011170</name>
</gene>
<organism evidence="1 2">
    <name type="scientific">Clostridium felsineum</name>
    <dbReference type="NCBI Taxonomy" id="36839"/>
    <lineage>
        <taxon>Bacteria</taxon>
        <taxon>Bacillati</taxon>
        <taxon>Bacillota</taxon>
        <taxon>Clostridia</taxon>
        <taxon>Eubacteriales</taxon>
        <taxon>Clostridiaceae</taxon>
        <taxon>Clostridium</taxon>
    </lineage>
</organism>
<name>A0A1S8MG15_9CLOT</name>
<dbReference type="AlphaFoldDB" id="A0A1S8MG15"/>